<sequence length="179" mass="21023">MSGTPKLPQLIVLQYKKTTSSPMMTKIVGTFLKNWHLWFLFFLWSYGVGGQKVLFVAETFRRNRKYVLNQFTMEDLPPNVMSDILTRLPTKKINYCMCVCNKFPTHALLIFTSRSSSSLIISCMFTSLIHANRFTGIGHVRYWFDHCDQPLLDDHIHWLFYDDDSFESPCAFDLDKKWT</sequence>
<keyword evidence="1" id="KW-0472">Membrane</keyword>
<reference evidence="3" key="1">
    <citation type="submission" date="2023-03" db="EMBL/GenBank/DDBJ databases">
        <title>Chromosome-scale reference genome and RAD-based genetic map of yellow starthistle (Centaurea solstitialis) reveal putative structural variation and QTLs associated with invader traits.</title>
        <authorList>
            <person name="Reatini B."/>
            <person name="Cang F.A."/>
            <person name="Jiang Q."/>
            <person name="Mckibben M.T.W."/>
            <person name="Barker M.S."/>
            <person name="Rieseberg L.H."/>
            <person name="Dlugosch K.M."/>
        </authorList>
    </citation>
    <scope>NUCLEOTIDE SEQUENCE</scope>
    <source>
        <strain evidence="3">CAN-66</strain>
        <tissue evidence="3">Leaf</tissue>
    </source>
</reference>
<dbReference type="EMBL" id="JARYMX010000004">
    <property type="protein sequence ID" value="KAJ9551829.1"/>
    <property type="molecule type" value="Genomic_DNA"/>
</dbReference>
<evidence type="ECO:0000256" key="1">
    <source>
        <dbReference type="SAM" id="Phobius"/>
    </source>
</evidence>
<feature type="transmembrane region" description="Helical" evidence="1">
    <location>
        <begin position="35"/>
        <end position="55"/>
    </location>
</feature>
<dbReference type="SUPFAM" id="SSF81383">
    <property type="entry name" value="F-box domain"/>
    <property type="match status" value="1"/>
</dbReference>
<dbReference type="AlphaFoldDB" id="A0AA38T1H3"/>
<evidence type="ECO:0000313" key="3">
    <source>
        <dbReference type="EMBL" id="KAJ9551829.1"/>
    </source>
</evidence>
<dbReference type="InterPro" id="IPR036047">
    <property type="entry name" value="F-box-like_dom_sf"/>
</dbReference>
<evidence type="ECO:0000313" key="4">
    <source>
        <dbReference type="Proteomes" id="UP001172457"/>
    </source>
</evidence>
<name>A0AA38T1H3_9ASTR</name>
<gene>
    <name evidence="3" type="ORF">OSB04_015874</name>
</gene>
<comment type="caution">
    <text evidence="3">The sequence shown here is derived from an EMBL/GenBank/DDBJ whole genome shotgun (WGS) entry which is preliminary data.</text>
</comment>
<dbReference type="Proteomes" id="UP001172457">
    <property type="component" value="Chromosome 4"/>
</dbReference>
<keyword evidence="1" id="KW-0812">Transmembrane</keyword>
<proteinExistence type="predicted"/>
<dbReference type="InterPro" id="IPR001810">
    <property type="entry name" value="F-box_dom"/>
</dbReference>
<keyword evidence="1" id="KW-1133">Transmembrane helix</keyword>
<keyword evidence="4" id="KW-1185">Reference proteome</keyword>
<evidence type="ECO:0000259" key="2">
    <source>
        <dbReference type="Pfam" id="PF00646"/>
    </source>
</evidence>
<dbReference type="Pfam" id="PF00646">
    <property type="entry name" value="F-box"/>
    <property type="match status" value="1"/>
</dbReference>
<accession>A0AA38T1H3</accession>
<protein>
    <recommendedName>
        <fullName evidence="2">F-box domain-containing protein</fullName>
    </recommendedName>
</protein>
<feature type="domain" description="F-box" evidence="2">
    <location>
        <begin position="74"/>
        <end position="103"/>
    </location>
</feature>
<organism evidence="3 4">
    <name type="scientific">Centaurea solstitialis</name>
    <name type="common">yellow star-thistle</name>
    <dbReference type="NCBI Taxonomy" id="347529"/>
    <lineage>
        <taxon>Eukaryota</taxon>
        <taxon>Viridiplantae</taxon>
        <taxon>Streptophyta</taxon>
        <taxon>Embryophyta</taxon>
        <taxon>Tracheophyta</taxon>
        <taxon>Spermatophyta</taxon>
        <taxon>Magnoliopsida</taxon>
        <taxon>eudicotyledons</taxon>
        <taxon>Gunneridae</taxon>
        <taxon>Pentapetalae</taxon>
        <taxon>asterids</taxon>
        <taxon>campanulids</taxon>
        <taxon>Asterales</taxon>
        <taxon>Asteraceae</taxon>
        <taxon>Carduoideae</taxon>
        <taxon>Cardueae</taxon>
        <taxon>Centaureinae</taxon>
        <taxon>Centaurea</taxon>
    </lineage>
</organism>